<gene>
    <name evidence="1" type="ORF">GV68_11970</name>
</gene>
<proteinExistence type="predicted"/>
<evidence type="ECO:0000313" key="2">
    <source>
        <dbReference type="Proteomes" id="UP000052167"/>
    </source>
</evidence>
<dbReference type="RefSeq" id="WP_037168157.1">
    <property type="nucleotide sequence ID" value="NZ_CAJXID010000007.1"/>
</dbReference>
<comment type="caution">
    <text evidence="1">The sequence shown here is derived from an EMBL/GenBank/DDBJ whole genome shotgun (WGS) entry which is preliminary data.</text>
</comment>
<dbReference type="OrthoDB" id="118609at2"/>
<name>A0A922NZZ4_9HYPH</name>
<evidence type="ECO:0000313" key="1">
    <source>
        <dbReference type="EMBL" id="KEQ04966.1"/>
    </source>
</evidence>
<protein>
    <recommendedName>
        <fullName evidence="3">DUF1203 domain-containing protein</fullName>
    </recommendedName>
</protein>
<dbReference type="Pfam" id="PF06718">
    <property type="entry name" value="DUF1203"/>
    <property type="match status" value="1"/>
</dbReference>
<dbReference type="EMBL" id="JOKJ01000022">
    <property type="protein sequence ID" value="KEQ04966.1"/>
    <property type="molecule type" value="Genomic_DNA"/>
</dbReference>
<dbReference type="AlphaFoldDB" id="A0A922NZZ4"/>
<reference evidence="1 2" key="1">
    <citation type="submission" date="2014-06" db="EMBL/GenBank/DDBJ databases">
        <title>Rhizobium pelagicum/R2-400B4.</title>
        <authorList>
            <person name="Kimes N.E."/>
            <person name="Lopez-Perez M."/>
        </authorList>
    </citation>
    <scope>NUCLEOTIDE SEQUENCE [LARGE SCALE GENOMIC DNA]</scope>
    <source>
        <strain evidence="1 2">R2-400B4</strain>
    </source>
</reference>
<organism evidence="1 2">
    <name type="scientific">Pseudorhizobium pelagicum</name>
    <dbReference type="NCBI Taxonomy" id="1509405"/>
    <lineage>
        <taxon>Bacteria</taxon>
        <taxon>Pseudomonadati</taxon>
        <taxon>Pseudomonadota</taxon>
        <taxon>Alphaproteobacteria</taxon>
        <taxon>Hyphomicrobiales</taxon>
        <taxon>Rhizobiaceae</taxon>
        <taxon>Rhizobium/Agrobacterium group</taxon>
        <taxon>Pseudorhizobium</taxon>
    </lineage>
</organism>
<accession>A0A922NZZ4</accession>
<dbReference type="PIRSF" id="PIRSF034110">
    <property type="entry name" value="DUF1203"/>
    <property type="match status" value="1"/>
</dbReference>
<dbReference type="Proteomes" id="UP000052167">
    <property type="component" value="Unassembled WGS sequence"/>
</dbReference>
<sequence length="157" mass="17125">MPPLIFTAMPTEHAHALQSGADDAYGRRPERMVSTGGGMPCRHCLDHIAEGADMLVVAYRPFPALQPYAETGPIFLHAEACPRYAATEVPPPILATSPDFILRGYGADDRIVYGTGAVTLQENIVSRADELLARADVAYVHVRSARNNCYQCRVDRA</sequence>
<evidence type="ECO:0008006" key="3">
    <source>
        <dbReference type="Google" id="ProtNLM"/>
    </source>
</evidence>
<keyword evidence="2" id="KW-1185">Reference proteome</keyword>
<dbReference type="InterPro" id="IPR009593">
    <property type="entry name" value="DUF1203"/>
</dbReference>